<feature type="compositionally biased region" description="Basic and acidic residues" evidence="1">
    <location>
        <begin position="88"/>
        <end position="100"/>
    </location>
</feature>
<proteinExistence type="predicted"/>
<accession>A0ABW3G0T3</accession>
<evidence type="ECO:0000313" key="3">
    <source>
        <dbReference type="Proteomes" id="UP001597018"/>
    </source>
</evidence>
<reference evidence="3" key="1">
    <citation type="journal article" date="2019" name="Int. J. Syst. Evol. Microbiol.">
        <title>The Global Catalogue of Microorganisms (GCM) 10K type strain sequencing project: providing services to taxonomists for standard genome sequencing and annotation.</title>
        <authorList>
            <consortium name="The Broad Institute Genomics Platform"/>
            <consortium name="The Broad Institute Genome Sequencing Center for Infectious Disease"/>
            <person name="Wu L."/>
            <person name="Ma J."/>
        </authorList>
    </citation>
    <scope>NUCLEOTIDE SEQUENCE [LARGE SCALE GENOMIC DNA]</scope>
    <source>
        <strain evidence="3">CCUG 56401</strain>
    </source>
</reference>
<keyword evidence="3" id="KW-1185">Reference proteome</keyword>
<sequence>MGFKVVSEDLSAHASHLDGLVDRLKTAVSAAETASMSDDSFGLLCAFLPSVINPVEKQGLDALHAAVDGVSATADNVRGVARDYSEVDTDGSDRFGRILREPTPSLPKMEATERTARRSVDV</sequence>
<protein>
    <submittedName>
        <fullName evidence="2">ESX-1 secretion-associated protein</fullName>
    </submittedName>
</protein>
<gene>
    <name evidence="2" type="ORF">ACFQ16_29275</name>
</gene>
<evidence type="ECO:0000313" key="2">
    <source>
        <dbReference type="EMBL" id="MFD0923858.1"/>
    </source>
</evidence>
<comment type="caution">
    <text evidence="2">The sequence shown here is derived from an EMBL/GenBank/DDBJ whole genome shotgun (WGS) entry which is preliminary data.</text>
</comment>
<feature type="region of interest" description="Disordered" evidence="1">
    <location>
        <begin position="88"/>
        <end position="122"/>
    </location>
</feature>
<dbReference type="Pfam" id="PF10824">
    <property type="entry name" value="T7SS_ESX_EspC"/>
    <property type="match status" value="1"/>
</dbReference>
<dbReference type="EMBL" id="JBHTIW010000044">
    <property type="protein sequence ID" value="MFD0923858.1"/>
    <property type="molecule type" value="Genomic_DNA"/>
</dbReference>
<evidence type="ECO:0000256" key="1">
    <source>
        <dbReference type="SAM" id="MobiDB-lite"/>
    </source>
</evidence>
<dbReference type="InterPro" id="IPR022536">
    <property type="entry name" value="EspC"/>
</dbReference>
<dbReference type="Proteomes" id="UP001597018">
    <property type="component" value="Unassembled WGS sequence"/>
</dbReference>
<dbReference type="RefSeq" id="WP_263253373.1">
    <property type="nucleotide sequence ID" value="NZ_BAABLT010000050.1"/>
</dbReference>
<name>A0ABW3G0T3_9PSEU</name>
<feature type="compositionally biased region" description="Basic and acidic residues" evidence="1">
    <location>
        <begin position="110"/>
        <end position="122"/>
    </location>
</feature>
<organism evidence="2 3">
    <name type="scientific">Saccharopolyspora rosea</name>
    <dbReference type="NCBI Taxonomy" id="524884"/>
    <lineage>
        <taxon>Bacteria</taxon>
        <taxon>Bacillati</taxon>
        <taxon>Actinomycetota</taxon>
        <taxon>Actinomycetes</taxon>
        <taxon>Pseudonocardiales</taxon>
        <taxon>Pseudonocardiaceae</taxon>
        <taxon>Saccharopolyspora</taxon>
    </lineage>
</organism>